<comment type="similarity">
    <text evidence="1">Belongs to the HesB/IscA family.</text>
</comment>
<dbReference type="NCBIfam" id="TIGR00049">
    <property type="entry name" value="iron-sulfur cluster assembly accessory protein"/>
    <property type="match status" value="1"/>
</dbReference>
<reference evidence="3 4" key="1">
    <citation type="journal article" date="2018" name="Microbiome">
        <title>Fine metagenomic profile of the Mediterranean stratified and mixed water columns revealed by assembly and recruitment.</title>
        <authorList>
            <person name="Haro-Moreno J.M."/>
            <person name="Lopez-Perez M."/>
            <person name="De La Torre J.R."/>
            <person name="Picazo A."/>
            <person name="Camacho A."/>
            <person name="Rodriguez-Valera F."/>
        </authorList>
    </citation>
    <scope>NUCLEOTIDE SEQUENCE [LARGE SCALE GENOMIC DNA]</scope>
    <source>
        <strain evidence="3">MED-G57</strain>
    </source>
</reference>
<protein>
    <submittedName>
        <fullName evidence="3">Iron-sulfur cluster assembly accessory protein</fullName>
    </submittedName>
</protein>
<comment type="caution">
    <text evidence="3">The sequence shown here is derived from an EMBL/GenBank/DDBJ whole genome shotgun (WGS) entry which is preliminary data.</text>
</comment>
<dbReference type="SUPFAM" id="SSF89360">
    <property type="entry name" value="HesB-like domain"/>
    <property type="match status" value="1"/>
</dbReference>
<evidence type="ECO:0000313" key="3">
    <source>
        <dbReference type="EMBL" id="RCL73694.1"/>
    </source>
</evidence>
<dbReference type="GO" id="GO:0016226">
    <property type="term" value="P:iron-sulfur cluster assembly"/>
    <property type="evidence" value="ECO:0007669"/>
    <property type="project" value="InterPro"/>
</dbReference>
<dbReference type="Gene3D" id="2.60.300.12">
    <property type="entry name" value="HesB-like domain"/>
    <property type="match status" value="1"/>
</dbReference>
<proteinExistence type="inferred from homology"/>
<dbReference type="GO" id="GO:0005737">
    <property type="term" value="C:cytoplasm"/>
    <property type="evidence" value="ECO:0007669"/>
    <property type="project" value="TreeGrafter"/>
</dbReference>
<sequence length="125" mass="13703">MQKSNILTLTPKAIERIRYLVNQSSSQDNILRVGIEKGGCAGLTYSMDYISEIKEGDEIVDQDDIKVVVDPKAILYLLGTEMDYVEDKFSSGFKFNNPNEVSACGCGESVEIVPLDTVTEVSTAS</sequence>
<dbReference type="Pfam" id="PF01521">
    <property type="entry name" value="Fe-S_biosyn"/>
    <property type="match status" value="1"/>
</dbReference>
<dbReference type="InterPro" id="IPR035903">
    <property type="entry name" value="HesB-like_dom_sf"/>
</dbReference>
<evidence type="ECO:0000259" key="2">
    <source>
        <dbReference type="Pfam" id="PF01521"/>
    </source>
</evidence>
<evidence type="ECO:0000256" key="1">
    <source>
        <dbReference type="ARBA" id="ARBA00006718"/>
    </source>
</evidence>
<dbReference type="InterPro" id="IPR000361">
    <property type="entry name" value="ATAP_core_dom"/>
</dbReference>
<dbReference type="InterPro" id="IPR016092">
    <property type="entry name" value="ATAP"/>
</dbReference>
<dbReference type="InterPro" id="IPR050322">
    <property type="entry name" value="Fe-S_cluster_asmbl/transfer"/>
</dbReference>
<organism evidence="3 4">
    <name type="scientific">PS1 clade bacterium</name>
    <dbReference type="NCBI Taxonomy" id="2175152"/>
    <lineage>
        <taxon>Bacteria</taxon>
        <taxon>Pseudomonadati</taxon>
        <taxon>Pseudomonadota</taxon>
        <taxon>Alphaproteobacteria</taxon>
        <taxon>PS1 clade</taxon>
    </lineage>
</organism>
<name>A0A368DPW5_9PROT</name>
<dbReference type="Proteomes" id="UP000253570">
    <property type="component" value="Unassembled WGS sequence"/>
</dbReference>
<gene>
    <name evidence="3" type="ORF">DBW71_02655</name>
</gene>
<dbReference type="AlphaFoldDB" id="A0A368DPW5"/>
<dbReference type="PANTHER" id="PTHR10072:SF41">
    <property type="entry name" value="IRON-SULFUR CLUSTER ASSEMBLY 1 HOMOLOG, MITOCHONDRIAL"/>
    <property type="match status" value="1"/>
</dbReference>
<dbReference type="EMBL" id="QOQD01000005">
    <property type="protein sequence ID" value="RCL73694.1"/>
    <property type="molecule type" value="Genomic_DNA"/>
</dbReference>
<feature type="domain" description="Core" evidence="2">
    <location>
        <begin position="7"/>
        <end position="108"/>
    </location>
</feature>
<dbReference type="GO" id="GO:0051537">
    <property type="term" value="F:2 iron, 2 sulfur cluster binding"/>
    <property type="evidence" value="ECO:0007669"/>
    <property type="project" value="TreeGrafter"/>
</dbReference>
<accession>A0A368DPW5</accession>
<evidence type="ECO:0000313" key="4">
    <source>
        <dbReference type="Proteomes" id="UP000253570"/>
    </source>
</evidence>
<dbReference type="PANTHER" id="PTHR10072">
    <property type="entry name" value="IRON-SULFUR CLUSTER ASSEMBLY PROTEIN"/>
    <property type="match status" value="1"/>
</dbReference>